<sequence>MKNKLINIILLIISGLLTGLPFSYPNLYFISWFSLVPLLLVIKDQTPRMAFRSGVLSGIFFFGTAIYWIVYPQLIFDLSLTFAVIVTIFLSIMLSILIGTFALISNYLIKHYQNFILFLIPATWMIIEYLTRTIDSSFSFGIIGYTQAYFPILIQIADITGVYGVTFLIILINVLIYKIILHFKYNKILNKLEVITVSLLLIFVFSYGLINLNFPTNEARRSLKLGLMQPNISQEIKWDHQHRTNIINWYVRLTDQLIEDNDLDLVIWPETAIPFVLSPDNMNWQKYLLRRINKFNVSLFTGALNKINDNVYNQAILINQQIKMTDNYSKLSLVPFGEYIPFRNLLPAFVGELVNDKTSGEKEKYFKLKGVTWSSPICSEILNASLVSELASNSQFLINISNEAWFHQSNAPIQIWQAAIFRAVENRRPVIKVSNTGVSGIINKKGKVIKKMSPFQPDTLIYELKLARNNEITIYNKYNYYFPYLVILVILFILLKRNESLF</sequence>
<reference evidence="11" key="1">
    <citation type="submission" date="2017-02" db="EMBL/GenBank/DDBJ databases">
        <authorList>
            <person name="Varghese N."/>
            <person name="Submissions S."/>
        </authorList>
    </citation>
    <scope>NUCLEOTIDE SEQUENCE [LARGE SCALE GENOMIC DNA]</scope>
    <source>
        <strain evidence="11">ATCC BAA-73</strain>
    </source>
</reference>
<dbReference type="Gene3D" id="3.60.110.10">
    <property type="entry name" value="Carbon-nitrogen hydrolase"/>
    <property type="match status" value="1"/>
</dbReference>
<protein>
    <recommendedName>
        <fullName evidence="8">Apolipoprotein N-acyltransferase</fullName>
        <shortName evidence="8">ALP N-acyltransferase</shortName>
        <ecNumber evidence="8">2.3.1.269</ecNumber>
    </recommendedName>
</protein>
<dbReference type="GO" id="GO:0016410">
    <property type="term" value="F:N-acyltransferase activity"/>
    <property type="evidence" value="ECO:0007669"/>
    <property type="project" value="UniProtKB-UniRule"/>
</dbReference>
<evidence type="ECO:0000256" key="3">
    <source>
        <dbReference type="ARBA" id="ARBA00022679"/>
    </source>
</evidence>
<comment type="catalytic activity">
    <reaction evidence="8">
        <text>N-terminal S-1,2-diacyl-sn-glyceryl-L-cysteinyl-[lipoprotein] + a glycerophospholipid = N-acyl-S-1,2-diacyl-sn-glyceryl-L-cysteinyl-[lipoprotein] + a 2-acyl-sn-glycero-3-phospholipid + H(+)</text>
        <dbReference type="Rhea" id="RHEA:48228"/>
        <dbReference type="Rhea" id="RHEA-COMP:14681"/>
        <dbReference type="Rhea" id="RHEA-COMP:14684"/>
        <dbReference type="ChEBI" id="CHEBI:15378"/>
        <dbReference type="ChEBI" id="CHEBI:136912"/>
        <dbReference type="ChEBI" id="CHEBI:140656"/>
        <dbReference type="ChEBI" id="CHEBI:140657"/>
        <dbReference type="ChEBI" id="CHEBI:140660"/>
        <dbReference type="EC" id="2.3.1.269"/>
    </reaction>
</comment>
<accession>A0A1T4LZ35</accession>
<comment type="subcellular location">
    <subcellularLocation>
        <location evidence="1 8">Cell membrane</location>
        <topology evidence="1 8">Multi-pass membrane protein</topology>
    </subcellularLocation>
</comment>
<evidence type="ECO:0000256" key="8">
    <source>
        <dbReference type="HAMAP-Rule" id="MF_01148"/>
    </source>
</evidence>
<dbReference type="EC" id="2.3.1.269" evidence="8"/>
<dbReference type="NCBIfam" id="TIGR00546">
    <property type="entry name" value="lnt"/>
    <property type="match status" value="1"/>
</dbReference>
<dbReference type="HAMAP" id="MF_01148">
    <property type="entry name" value="Lnt"/>
    <property type="match status" value="1"/>
</dbReference>
<evidence type="ECO:0000313" key="11">
    <source>
        <dbReference type="Proteomes" id="UP000190625"/>
    </source>
</evidence>
<dbReference type="GO" id="GO:0042158">
    <property type="term" value="P:lipoprotein biosynthetic process"/>
    <property type="evidence" value="ECO:0007669"/>
    <property type="project" value="UniProtKB-UniRule"/>
</dbReference>
<dbReference type="OrthoDB" id="9811121at2"/>
<comment type="function">
    <text evidence="8">Catalyzes the phospholipid dependent N-acylation of the N-terminal cysteine of apolipoprotein, the last step in lipoprotein maturation.</text>
</comment>
<dbReference type="CDD" id="cd07571">
    <property type="entry name" value="ALP_N-acyl_transferase"/>
    <property type="match status" value="1"/>
</dbReference>
<feature type="transmembrane region" description="Helical" evidence="8">
    <location>
        <begin position="478"/>
        <end position="495"/>
    </location>
</feature>
<dbReference type="SUPFAM" id="SSF56317">
    <property type="entry name" value="Carbon-nitrogen hydrolase"/>
    <property type="match status" value="1"/>
</dbReference>
<comment type="pathway">
    <text evidence="8">Protein modification; lipoprotein biosynthesis (N-acyl transfer).</text>
</comment>
<keyword evidence="5 8" id="KW-1133">Transmembrane helix</keyword>
<keyword evidence="7 8" id="KW-0012">Acyltransferase</keyword>
<dbReference type="PROSITE" id="PS50263">
    <property type="entry name" value="CN_HYDROLASE"/>
    <property type="match status" value="1"/>
</dbReference>
<keyword evidence="2 8" id="KW-1003">Cell membrane</keyword>
<feature type="transmembrane region" description="Helical" evidence="8">
    <location>
        <begin position="152"/>
        <end position="176"/>
    </location>
</feature>
<dbReference type="Pfam" id="PF20154">
    <property type="entry name" value="LNT_N"/>
    <property type="match status" value="1"/>
</dbReference>
<evidence type="ECO:0000256" key="5">
    <source>
        <dbReference type="ARBA" id="ARBA00022989"/>
    </source>
</evidence>
<dbReference type="AlphaFoldDB" id="A0A1T4LZ35"/>
<feature type="transmembrane region" description="Helical" evidence="8">
    <location>
        <begin position="27"/>
        <end position="42"/>
    </location>
</feature>
<feature type="domain" description="CN hydrolase" evidence="9">
    <location>
        <begin position="228"/>
        <end position="466"/>
    </location>
</feature>
<proteinExistence type="inferred from homology"/>
<dbReference type="STRING" id="142842.SAMN02745118_01309"/>
<gene>
    <name evidence="8" type="primary">lnt</name>
    <name evidence="10" type="ORF">SAMN02745118_01309</name>
</gene>
<name>A0A1T4LZ35_9FIRM</name>
<keyword evidence="4 8" id="KW-0812">Transmembrane</keyword>
<dbReference type="EMBL" id="FUWM01000009">
    <property type="protein sequence ID" value="SJZ59916.1"/>
    <property type="molecule type" value="Genomic_DNA"/>
</dbReference>
<dbReference type="GO" id="GO:0005886">
    <property type="term" value="C:plasma membrane"/>
    <property type="evidence" value="ECO:0007669"/>
    <property type="project" value="UniProtKB-SubCell"/>
</dbReference>
<keyword evidence="3 8" id="KW-0808">Transferase</keyword>
<organism evidence="10 11">
    <name type="scientific">Selenihalanaerobacter shriftii</name>
    <dbReference type="NCBI Taxonomy" id="142842"/>
    <lineage>
        <taxon>Bacteria</taxon>
        <taxon>Bacillati</taxon>
        <taxon>Bacillota</taxon>
        <taxon>Clostridia</taxon>
        <taxon>Halanaerobiales</taxon>
        <taxon>Halobacteroidaceae</taxon>
        <taxon>Selenihalanaerobacter</taxon>
    </lineage>
</organism>
<dbReference type="Pfam" id="PF00795">
    <property type="entry name" value="CN_hydrolase"/>
    <property type="match status" value="1"/>
</dbReference>
<dbReference type="UniPathway" id="UPA00666"/>
<keyword evidence="11" id="KW-1185">Reference proteome</keyword>
<evidence type="ECO:0000259" key="9">
    <source>
        <dbReference type="PROSITE" id="PS50263"/>
    </source>
</evidence>
<dbReference type="PANTHER" id="PTHR38686:SF1">
    <property type="entry name" value="APOLIPOPROTEIN N-ACYLTRANSFERASE"/>
    <property type="match status" value="1"/>
</dbReference>
<feature type="transmembrane region" description="Helical" evidence="8">
    <location>
        <begin position="5"/>
        <end position="21"/>
    </location>
</feature>
<feature type="transmembrane region" description="Helical" evidence="8">
    <location>
        <begin position="188"/>
        <end position="210"/>
    </location>
</feature>
<keyword evidence="10" id="KW-0449">Lipoprotein</keyword>
<evidence type="ECO:0000256" key="2">
    <source>
        <dbReference type="ARBA" id="ARBA00022475"/>
    </source>
</evidence>
<feature type="transmembrane region" description="Helical" evidence="8">
    <location>
        <begin position="49"/>
        <end position="70"/>
    </location>
</feature>
<dbReference type="Proteomes" id="UP000190625">
    <property type="component" value="Unassembled WGS sequence"/>
</dbReference>
<dbReference type="InterPro" id="IPR036526">
    <property type="entry name" value="C-N_Hydrolase_sf"/>
</dbReference>
<feature type="transmembrane region" description="Helical" evidence="8">
    <location>
        <begin position="82"/>
        <end position="103"/>
    </location>
</feature>
<feature type="transmembrane region" description="Helical" evidence="8">
    <location>
        <begin position="115"/>
        <end position="132"/>
    </location>
</feature>
<dbReference type="InterPro" id="IPR003010">
    <property type="entry name" value="C-N_Hydrolase"/>
</dbReference>
<dbReference type="PANTHER" id="PTHR38686">
    <property type="entry name" value="APOLIPOPROTEIN N-ACYLTRANSFERASE"/>
    <property type="match status" value="1"/>
</dbReference>
<comment type="similarity">
    <text evidence="8">Belongs to the CN hydrolase family. Apolipoprotein N-acyltransferase subfamily.</text>
</comment>
<dbReference type="RefSeq" id="WP_078809792.1">
    <property type="nucleotide sequence ID" value="NZ_FUWM01000009.1"/>
</dbReference>
<keyword evidence="6 8" id="KW-0472">Membrane</keyword>
<evidence type="ECO:0000256" key="1">
    <source>
        <dbReference type="ARBA" id="ARBA00004651"/>
    </source>
</evidence>
<dbReference type="InterPro" id="IPR045378">
    <property type="entry name" value="LNT_N"/>
</dbReference>
<dbReference type="InterPro" id="IPR004563">
    <property type="entry name" value="Apolipo_AcylTrfase"/>
</dbReference>
<evidence type="ECO:0000256" key="7">
    <source>
        <dbReference type="ARBA" id="ARBA00023315"/>
    </source>
</evidence>
<evidence type="ECO:0000256" key="4">
    <source>
        <dbReference type="ARBA" id="ARBA00022692"/>
    </source>
</evidence>
<evidence type="ECO:0000256" key="6">
    <source>
        <dbReference type="ARBA" id="ARBA00023136"/>
    </source>
</evidence>
<evidence type="ECO:0000313" key="10">
    <source>
        <dbReference type="EMBL" id="SJZ59916.1"/>
    </source>
</evidence>